<dbReference type="Proteomes" id="UP001156881">
    <property type="component" value="Unassembled WGS sequence"/>
</dbReference>
<reference evidence="4" key="2">
    <citation type="journal article" date="2019" name="Int. J. Syst. Evol. Microbiol.">
        <title>The Global Catalogue of Microorganisms (GCM) 10K type strain sequencing project: providing services to taxonomists for standard genome sequencing and annotation.</title>
        <authorList>
            <consortium name="The Broad Institute Genomics Platform"/>
            <consortium name="The Broad Institute Genome Sequencing Center for Infectious Disease"/>
            <person name="Wu L."/>
            <person name="Ma J."/>
        </authorList>
    </citation>
    <scope>NUCLEOTIDE SEQUENCE [LARGE SCALE GENOMIC DNA]</scope>
    <source>
        <strain evidence="4">NBRC 107710</strain>
    </source>
</reference>
<name>A0A7W6AK83_9HYPH</name>
<dbReference type="EMBL" id="BSPG01000018">
    <property type="protein sequence ID" value="GLS45155.1"/>
    <property type="molecule type" value="Genomic_DNA"/>
</dbReference>
<keyword evidence="4" id="KW-1185">Reference proteome</keyword>
<reference evidence="1" key="4">
    <citation type="submission" date="2023-01" db="EMBL/GenBank/DDBJ databases">
        <title>Draft genome sequence of Methylobacterium brachythecii strain NBRC 107710.</title>
        <authorList>
            <person name="Sun Q."/>
            <person name="Mori K."/>
        </authorList>
    </citation>
    <scope>NUCLEOTIDE SEQUENCE</scope>
    <source>
        <strain evidence="1">NBRC 107710</strain>
    </source>
</reference>
<gene>
    <name evidence="1" type="ORF">GCM10007884_31440</name>
    <name evidence="2" type="ORF">GGR33_003702</name>
</gene>
<evidence type="ECO:0000313" key="2">
    <source>
        <dbReference type="EMBL" id="MBB3904183.1"/>
    </source>
</evidence>
<evidence type="ECO:0000313" key="4">
    <source>
        <dbReference type="Proteomes" id="UP001156881"/>
    </source>
</evidence>
<proteinExistence type="predicted"/>
<dbReference type="AlphaFoldDB" id="A0A7W6AK83"/>
<dbReference type="RefSeq" id="WP_183507819.1">
    <property type="nucleotide sequence ID" value="NZ_BSPG01000018.1"/>
</dbReference>
<organism evidence="2 3">
    <name type="scientific">Methylobacterium brachythecii</name>
    <dbReference type="NCBI Taxonomy" id="1176177"/>
    <lineage>
        <taxon>Bacteria</taxon>
        <taxon>Pseudomonadati</taxon>
        <taxon>Pseudomonadota</taxon>
        <taxon>Alphaproteobacteria</taxon>
        <taxon>Hyphomicrobiales</taxon>
        <taxon>Methylobacteriaceae</taxon>
        <taxon>Methylobacterium</taxon>
    </lineage>
</organism>
<reference evidence="1" key="1">
    <citation type="journal article" date="2014" name="Int. J. Syst. Evol. Microbiol.">
        <title>Complete genome of a new Firmicutes species belonging to the dominant human colonic microbiota ('Ruminococcus bicirculans') reveals two chromosomes and a selective capacity to utilize plant glucans.</title>
        <authorList>
            <consortium name="NISC Comparative Sequencing Program"/>
            <person name="Wegmann U."/>
            <person name="Louis P."/>
            <person name="Goesmann A."/>
            <person name="Henrissat B."/>
            <person name="Duncan S.H."/>
            <person name="Flint H.J."/>
        </authorList>
    </citation>
    <scope>NUCLEOTIDE SEQUENCE</scope>
    <source>
        <strain evidence="1">NBRC 107710</strain>
    </source>
</reference>
<accession>A0A7W6AK83</accession>
<evidence type="ECO:0000313" key="1">
    <source>
        <dbReference type="EMBL" id="GLS45155.1"/>
    </source>
</evidence>
<protein>
    <submittedName>
        <fullName evidence="2">Uncharacterized protein</fullName>
    </submittedName>
</protein>
<dbReference type="Proteomes" id="UP000517759">
    <property type="component" value="Unassembled WGS sequence"/>
</dbReference>
<comment type="caution">
    <text evidence="2">The sequence shown here is derived from an EMBL/GenBank/DDBJ whole genome shotgun (WGS) entry which is preliminary data.</text>
</comment>
<evidence type="ECO:0000313" key="3">
    <source>
        <dbReference type="Proteomes" id="UP000517759"/>
    </source>
</evidence>
<reference evidence="2 3" key="3">
    <citation type="submission" date="2020-08" db="EMBL/GenBank/DDBJ databases">
        <title>Genomic Encyclopedia of Type Strains, Phase IV (KMG-IV): sequencing the most valuable type-strain genomes for metagenomic binning, comparative biology and taxonomic classification.</title>
        <authorList>
            <person name="Goeker M."/>
        </authorList>
    </citation>
    <scope>NUCLEOTIDE SEQUENCE [LARGE SCALE GENOMIC DNA]</scope>
    <source>
        <strain evidence="2 3">DSM 24105</strain>
    </source>
</reference>
<dbReference type="EMBL" id="JACIDN010000007">
    <property type="protein sequence ID" value="MBB3904183.1"/>
    <property type="molecule type" value="Genomic_DNA"/>
</dbReference>
<sequence length="144" mass="14908">MASKREQVIQALAALIKGALPQAAHYRNEVKQQTLPDGGFVNIDDGDPGDPEVTLSPATYVFDHQIPVDVAANKTKTIAAETALDTMLGKIGAAIAADRTLGGLCDYVQVGDVSTEPLTTSGAAVSRAALVTIVATYGTTDPLN</sequence>